<dbReference type="Proteomes" id="UP000326202">
    <property type="component" value="Chromosome"/>
</dbReference>
<dbReference type="Pfam" id="PF00149">
    <property type="entry name" value="Metallophos"/>
    <property type="match status" value="1"/>
</dbReference>
<dbReference type="InterPro" id="IPR004843">
    <property type="entry name" value="Calcineurin-like_PHP"/>
</dbReference>
<dbReference type="Gene3D" id="3.30.470.30">
    <property type="entry name" value="DNA ligase/mRNA capping enzyme"/>
    <property type="match status" value="2"/>
</dbReference>
<gene>
    <name evidence="3" type="ORF">FRZ44_22570</name>
</gene>
<proteinExistence type="predicted"/>
<dbReference type="InterPro" id="IPR041780">
    <property type="entry name" value="MPP_PrpE-like"/>
</dbReference>
<dbReference type="InterPro" id="IPR029052">
    <property type="entry name" value="Metallo-depent_PP-like"/>
</dbReference>
<dbReference type="InterPro" id="IPR050126">
    <property type="entry name" value="Ap4A_hydrolase"/>
</dbReference>
<dbReference type="PANTHER" id="PTHR42850">
    <property type="entry name" value="METALLOPHOSPHOESTERASE"/>
    <property type="match status" value="1"/>
</dbReference>
<evidence type="ECO:0000313" key="4">
    <source>
        <dbReference type="Proteomes" id="UP000326202"/>
    </source>
</evidence>
<dbReference type="GO" id="GO:0016301">
    <property type="term" value="F:kinase activity"/>
    <property type="evidence" value="ECO:0007669"/>
    <property type="project" value="UniProtKB-KW"/>
</dbReference>
<evidence type="ECO:0000259" key="2">
    <source>
        <dbReference type="Pfam" id="PF16542"/>
    </source>
</evidence>
<feature type="domain" description="Polynucleotide kinase-phosphatase ligase" evidence="2">
    <location>
        <begin position="472"/>
        <end position="743"/>
    </location>
</feature>
<dbReference type="InterPro" id="IPR024028">
    <property type="entry name" value="PNKP_bac"/>
</dbReference>
<dbReference type="NCBIfam" id="TIGR04075">
    <property type="entry name" value="bacter_Pnkp"/>
    <property type="match status" value="1"/>
</dbReference>
<dbReference type="GO" id="GO:0016791">
    <property type="term" value="F:phosphatase activity"/>
    <property type="evidence" value="ECO:0007669"/>
    <property type="project" value="TreeGrafter"/>
</dbReference>
<dbReference type="Gene3D" id="3.40.50.300">
    <property type="entry name" value="P-loop containing nucleotide triphosphate hydrolases"/>
    <property type="match status" value="1"/>
</dbReference>
<dbReference type="PANTHER" id="PTHR42850:SF7">
    <property type="entry name" value="BIS(5'-NUCLEOSYL)-TETRAPHOSPHATASE PRPE [ASYMMETRICAL]"/>
    <property type="match status" value="1"/>
</dbReference>
<dbReference type="SUPFAM" id="SSF56300">
    <property type="entry name" value="Metallo-dependent phosphatases"/>
    <property type="match status" value="1"/>
</dbReference>
<dbReference type="SUPFAM" id="SSF52540">
    <property type="entry name" value="P-loop containing nucleoside triphosphate hydrolases"/>
    <property type="match status" value="1"/>
</dbReference>
<organism evidence="3 4">
    <name type="scientific">Hypericibacter terrae</name>
    <dbReference type="NCBI Taxonomy" id="2602015"/>
    <lineage>
        <taxon>Bacteria</taxon>
        <taxon>Pseudomonadati</taxon>
        <taxon>Pseudomonadota</taxon>
        <taxon>Alphaproteobacteria</taxon>
        <taxon>Rhodospirillales</taxon>
        <taxon>Dongiaceae</taxon>
        <taxon>Hypericibacter</taxon>
    </lineage>
</organism>
<dbReference type="Pfam" id="PF13671">
    <property type="entry name" value="AAA_33"/>
    <property type="match status" value="1"/>
</dbReference>
<reference evidence="3 4" key="1">
    <citation type="submission" date="2019-08" db="EMBL/GenBank/DDBJ databases">
        <title>Hyperibacter terrae gen. nov., sp. nov. and Hyperibacter viscosus sp. nov., two new members in the family Rhodospirillaceae isolated from the rhizosphere of Hypericum perforatum.</title>
        <authorList>
            <person name="Noviana Z."/>
        </authorList>
    </citation>
    <scope>NUCLEOTIDE SEQUENCE [LARGE SCALE GENOMIC DNA]</scope>
    <source>
        <strain evidence="3 4">R5913</strain>
    </source>
</reference>
<dbReference type="KEGG" id="htq:FRZ44_22570"/>
<protein>
    <submittedName>
        <fullName evidence="3">Polynucleotide kinase-phosphatase</fullName>
    </submittedName>
</protein>
<keyword evidence="3" id="KW-0418">Kinase</keyword>
<dbReference type="Pfam" id="PF16542">
    <property type="entry name" value="PNKP_ligase"/>
    <property type="match status" value="1"/>
</dbReference>
<keyword evidence="3" id="KW-0808">Transferase</keyword>
<dbReference type="CDD" id="cd07423">
    <property type="entry name" value="MPP_Prp_like"/>
    <property type="match status" value="1"/>
</dbReference>
<dbReference type="SUPFAM" id="SSF56091">
    <property type="entry name" value="DNA ligase/mRNA capping enzyme, catalytic domain"/>
    <property type="match status" value="1"/>
</dbReference>
<feature type="domain" description="Calcineurin-like phosphoesterase" evidence="1">
    <location>
        <begin position="182"/>
        <end position="384"/>
    </location>
</feature>
<dbReference type="Gene3D" id="3.60.21.10">
    <property type="match status" value="1"/>
</dbReference>
<accession>A0A5J6MIH7</accession>
<evidence type="ECO:0000259" key="1">
    <source>
        <dbReference type="Pfam" id="PF00149"/>
    </source>
</evidence>
<keyword evidence="4" id="KW-1185">Reference proteome</keyword>
<dbReference type="EMBL" id="CP042906">
    <property type="protein sequence ID" value="QEX16961.1"/>
    <property type="molecule type" value="Genomic_DNA"/>
</dbReference>
<dbReference type="GO" id="GO:0005737">
    <property type="term" value="C:cytoplasm"/>
    <property type="evidence" value="ECO:0007669"/>
    <property type="project" value="TreeGrafter"/>
</dbReference>
<evidence type="ECO:0000313" key="3">
    <source>
        <dbReference type="EMBL" id="QEX16961.1"/>
    </source>
</evidence>
<dbReference type="InterPro" id="IPR027417">
    <property type="entry name" value="P-loop_NTPase"/>
</dbReference>
<sequence length="743" mass="82124">MSRIDLPEFSLVVLVGASGSGKSTFARKHFRPTEIVSSDFCRGVVADDENDQTVSPAAFALVHFIAEQRLAGRRLTVIDATNVRPEDRRAYVEIARKYHALPVAIVLDLDERLCHERNAARPDRQFGVHVVRNHVKTLRRNLRNLKREGFRQIHELHDLAQIEAAEITRHPLWTDRRTETGPFDIIGDIHGCGDELEALLDRLGYGVTFSGEGGERSCTVTAPPGRKALFVGDLVDRGPRTPDVLRLVMGMVESGQALCIVGNHENKLLKWLNGRDVQRTHGLAESIAQLEAEPEFFRRQLRAFLDKLVSHYWLDGGRLAIAHAGIKAEMIGRASGAVRDFCMYGESTGEVDEFGLPVRYPWAQDYRGSTQIVYGHTPVPEAEWLNETICIDTGCVFGGKLTALRYPERELVSVPAARTYFEPIRPLAVSGPARGAQAVADDMLDLADVRGKRIISTRLAKTVTVNEANGAAALEVMSRFAMNPKWLAYLPPTMSPSETSGADGWLEHPAEAFAYFRNQGVTAVVCEEKHMGSRAVIAVCRDEAAAHRRFGTTAAETGAIYTRTGRAFFPEAATTEALLARIRAAMEACDFWDRFATDWALLDCELMPWSAKAQGLILEQYAPTGTAARISTEAVSAAYAAARARGVELGALPEQAAGRVQLAERFASVYRRYCWQVEKIADYRIAPFHLLATEGVAHLDKTHLWHMAELAQFAAGGDPVLMATAHRRVDPFDEAQVAEATDW</sequence>
<name>A0A5J6MIH7_9PROT</name>
<dbReference type="AlphaFoldDB" id="A0A5J6MIH7"/>
<dbReference type="InterPro" id="IPR032380">
    <property type="entry name" value="PNKP_ligase_dom"/>
</dbReference>